<organism evidence="1 2">
    <name type="scientific">Dreissena polymorpha</name>
    <name type="common">Zebra mussel</name>
    <name type="synonym">Mytilus polymorpha</name>
    <dbReference type="NCBI Taxonomy" id="45954"/>
    <lineage>
        <taxon>Eukaryota</taxon>
        <taxon>Metazoa</taxon>
        <taxon>Spiralia</taxon>
        <taxon>Lophotrochozoa</taxon>
        <taxon>Mollusca</taxon>
        <taxon>Bivalvia</taxon>
        <taxon>Autobranchia</taxon>
        <taxon>Heteroconchia</taxon>
        <taxon>Euheterodonta</taxon>
        <taxon>Imparidentia</taxon>
        <taxon>Neoheterodontei</taxon>
        <taxon>Myida</taxon>
        <taxon>Dreissenoidea</taxon>
        <taxon>Dreissenidae</taxon>
        <taxon>Dreissena</taxon>
    </lineage>
</organism>
<gene>
    <name evidence="1" type="ORF">DPMN_056089</name>
</gene>
<comment type="caution">
    <text evidence="1">The sequence shown here is derived from an EMBL/GenBank/DDBJ whole genome shotgun (WGS) entry which is preliminary data.</text>
</comment>
<reference evidence="1" key="2">
    <citation type="submission" date="2020-11" db="EMBL/GenBank/DDBJ databases">
        <authorList>
            <person name="McCartney M.A."/>
            <person name="Auch B."/>
            <person name="Kono T."/>
            <person name="Mallez S."/>
            <person name="Becker A."/>
            <person name="Gohl D.M."/>
            <person name="Silverstein K.A.T."/>
            <person name="Koren S."/>
            <person name="Bechman K.B."/>
            <person name="Herman A."/>
            <person name="Abrahante J.E."/>
            <person name="Garbe J."/>
        </authorList>
    </citation>
    <scope>NUCLEOTIDE SEQUENCE</scope>
    <source>
        <strain evidence="1">Duluth1</strain>
        <tissue evidence="1">Whole animal</tissue>
    </source>
</reference>
<proteinExistence type="predicted"/>
<evidence type="ECO:0000313" key="2">
    <source>
        <dbReference type="Proteomes" id="UP000828390"/>
    </source>
</evidence>
<name>A0A9D4CSS4_DREPO</name>
<dbReference type="AlphaFoldDB" id="A0A9D4CSS4"/>
<keyword evidence="2" id="KW-1185">Reference proteome</keyword>
<dbReference type="Proteomes" id="UP000828390">
    <property type="component" value="Unassembled WGS sequence"/>
</dbReference>
<dbReference type="EMBL" id="JAIWYP010000012">
    <property type="protein sequence ID" value="KAH3730109.1"/>
    <property type="molecule type" value="Genomic_DNA"/>
</dbReference>
<reference evidence="1" key="1">
    <citation type="journal article" date="2019" name="bioRxiv">
        <title>The Genome of the Zebra Mussel, Dreissena polymorpha: A Resource for Invasive Species Research.</title>
        <authorList>
            <person name="McCartney M.A."/>
            <person name="Auch B."/>
            <person name="Kono T."/>
            <person name="Mallez S."/>
            <person name="Zhang Y."/>
            <person name="Obille A."/>
            <person name="Becker A."/>
            <person name="Abrahante J.E."/>
            <person name="Garbe J."/>
            <person name="Badalamenti J.P."/>
            <person name="Herman A."/>
            <person name="Mangelson H."/>
            <person name="Liachko I."/>
            <person name="Sullivan S."/>
            <person name="Sone E.D."/>
            <person name="Koren S."/>
            <person name="Silverstein K.A.T."/>
            <person name="Beckman K.B."/>
            <person name="Gohl D.M."/>
        </authorList>
    </citation>
    <scope>NUCLEOTIDE SEQUENCE</scope>
    <source>
        <strain evidence="1">Duluth1</strain>
        <tissue evidence="1">Whole animal</tissue>
    </source>
</reference>
<evidence type="ECO:0000313" key="1">
    <source>
        <dbReference type="EMBL" id="KAH3730109.1"/>
    </source>
</evidence>
<sequence>MVTQTHAEIECLRRKLWYLSLGLSDSRRKGATRSTLNPDLVALYLHVTKALCKRESWYKCTAYSPLSLQRLQKTCVLIRSHIGSVKYA</sequence>
<protein>
    <submittedName>
        <fullName evidence="1">Uncharacterized protein</fullName>
    </submittedName>
</protein>
<accession>A0A9D4CSS4</accession>